<evidence type="ECO:0000313" key="11">
    <source>
        <dbReference type="Proteomes" id="UP000886881"/>
    </source>
</evidence>
<dbReference type="PANTHER" id="PTHR48466:SF2">
    <property type="entry name" value="OS10G0509000 PROTEIN"/>
    <property type="match status" value="1"/>
</dbReference>
<comment type="function">
    <text evidence="7">Endonuclease that is involved in the suppression of homologous recombination and thus may have a key role in the control of bacterial genetic diversity.</text>
</comment>
<keyword evidence="5 7" id="KW-0694">RNA-binding</keyword>
<evidence type="ECO:0000256" key="2">
    <source>
        <dbReference type="ARBA" id="ARBA00022741"/>
    </source>
</evidence>
<dbReference type="InterPro" id="IPR002625">
    <property type="entry name" value="Smr_dom"/>
</dbReference>
<proteinExistence type="inferred from homology"/>
<keyword evidence="7" id="KW-0540">Nuclease</keyword>
<dbReference type="InterPro" id="IPR007696">
    <property type="entry name" value="DNA_mismatch_repair_MutS_core"/>
</dbReference>
<dbReference type="GO" id="GO:0005524">
    <property type="term" value="F:ATP binding"/>
    <property type="evidence" value="ECO:0007669"/>
    <property type="project" value="UniProtKB-UniRule"/>
</dbReference>
<dbReference type="GO" id="GO:0019843">
    <property type="term" value="F:rRNA binding"/>
    <property type="evidence" value="ECO:0007669"/>
    <property type="project" value="UniProtKB-UniRule"/>
</dbReference>
<comment type="function">
    <text evidence="7">Acts as a ribosome collision sensor, splitting the ribosome into its 2 subunits. Detects stalled/collided 70S ribosomes which it binds and splits by an ATP-hydrolysis driven conformational change. Acts upstream of the ribosome quality control system (RQC), a ribosome-associated complex that mediates the extraction of incompletely synthesized nascent chains from stalled ribosomes and their subsequent degradation. Probably generates substrates for RQC.</text>
</comment>
<reference evidence="10" key="2">
    <citation type="journal article" date="2021" name="PeerJ">
        <title>Extensive microbial diversity within the chicken gut microbiome revealed by metagenomics and culture.</title>
        <authorList>
            <person name="Gilroy R."/>
            <person name="Ravi A."/>
            <person name="Getino M."/>
            <person name="Pursley I."/>
            <person name="Horton D.L."/>
            <person name="Alikhan N.F."/>
            <person name="Baker D."/>
            <person name="Gharbi K."/>
            <person name="Hall N."/>
            <person name="Watson M."/>
            <person name="Adriaenssens E.M."/>
            <person name="Foster-Nyarko E."/>
            <person name="Jarju S."/>
            <person name="Secka A."/>
            <person name="Antonio M."/>
            <person name="Oren A."/>
            <person name="Chaudhuri R.R."/>
            <person name="La Ragione R."/>
            <person name="Hildebrand F."/>
            <person name="Pallen M.J."/>
        </authorList>
    </citation>
    <scope>NUCLEOTIDE SEQUENCE</scope>
    <source>
        <strain evidence="10">ChiHecec2B26-709</strain>
    </source>
</reference>
<keyword evidence="1 7" id="KW-0699">rRNA-binding</keyword>
<dbReference type="Proteomes" id="UP000886881">
    <property type="component" value="Unassembled WGS sequence"/>
</dbReference>
<dbReference type="GO" id="GO:0006298">
    <property type="term" value="P:mismatch repair"/>
    <property type="evidence" value="ECO:0007669"/>
    <property type="project" value="InterPro"/>
</dbReference>
<dbReference type="InterPro" id="IPR036063">
    <property type="entry name" value="Smr_dom_sf"/>
</dbReference>
<dbReference type="PIRSF" id="PIRSF005814">
    <property type="entry name" value="MutS_YshD"/>
    <property type="match status" value="1"/>
</dbReference>
<feature type="compositionally biased region" description="Basic and acidic residues" evidence="8">
    <location>
        <begin position="655"/>
        <end position="667"/>
    </location>
</feature>
<dbReference type="InterPro" id="IPR000432">
    <property type="entry name" value="DNA_mismatch_repair_MutS_C"/>
</dbReference>
<dbReference type="InterPro" id="IPR045076">
    <property type="entry name" value="MutS"/>
</dbReference>
<feature type="domain" description="Smr" evidence="9">
    <location>
        <begin position="746"/>
        <end position="819"/>
    </location>
</feature>
<feature type="binding site" evidence="7">
    <location>
        <begin position="341"/>
        <end position="348"/>
    </location>
    <ligand>
        <name>ATP</name>
        <dbReference type="ChEBI" id="CHEBI:30616"/>
    </ligand>
</feature>
<organism evidence="10 11">
    <name type="scientific">Candidatus Cryptobacteroides merdipullorum</name>
    <dbReference type="NCBI Taxonomy" id="2840771"/>
    <lineage>
        <taxon>Bacteria</taxon>
        <taxon>Pseudomonadati</taxon>
        <taxon>Bacteroidota</taxon>
        <taxon>Bacteroidia</taxon>
        <taxon>Bacteroidales</taxon>
        <taxon>Candidatus Cryptobacteroides</taxon>
    </lineage>
</organism>
<dbReference type="CDD" id="cd06503">
    <property type="entry name" value="ATP-synt_Fo_b"/>
    <property type="match status" value="1"/>
</dbReference>
<dbReference type="GO" id="GO:0004519">
    <property type="term" value="F:endonuclease activity"/>
    <property type="evidence" value="ECO:0007669"/>
    <property type="project" value="UniProtKB-UniRule"/>
</dbReference>
<dbReference type="GO" id="GO:0043023">
    <property type="term" value="F:ribosomal large subunit binding"/>
    <property type="evidence" value="ECO:0007669"/>
    <property type="project" value="UniProtKB-UniRule"/>
</dbReference>
<dbReference type="SMART" id="SM00463">
    <property type="entry name" value="SMR"/>
    <property type="match status" value="1"/>
</dbReference>
<dbReference type="PROSITE" id="PS50828">
    <property type="entry name" value="SMR"/>
    <property type="match status" value="1"/>
</dbReference>
<dbReference type="InterPro" id="IPR027417">
    <property type="entry name" value="P-loop_NTPase"/>
</dbReference>
<dbReference type="PANTHER" id="PTHR48466">
    <property type="entry name" value="OS10G0509000 PROTEIN-RELATED"/>
    <property type="match status" value="1"/>
</dbReference>
<dbReference type="GO" id="GO:0072344">
    <property type="term" value="P:rescue of stalled ribosome"/>
    <property type="evidence" value="ECO:0007669"/>
    <property type="project" value="UniProtKB-UniRule"/>
</dbReference>
<dbReference type="SUPFAM" id="SSF52540">
    <property type="entry name" value="P-loop containing nucleoside triphosphate hydrolases"/>
    <property type="match status" value="1"/>
</dbReference>
<keyword evidence="4 7" id="KW-0067">ATP-binding</keyword>
<evidence type="ECO:0000256" key="6">
    <source>
        <dbReference type="ARBA" id="ARBA00023125"/>
    </source>
</evidence>
<evidence type="ECO:0000256" key="4">
    <source>
        <dbReference type="ARBA" id="ARBA00022840"/>
    </source>
</evidence>
<dbReference type="AlphaFoldDB" id="A0A9D1GNU4"/>
<dbReference type="Pfam" id="PF00488">
    <property type="entry name" value="MutS_V"/>
    <property type="match status" value="1"/>
</dbReference>
<dbReference type="Gene3D" id="3.30.1370.110">
    <property type="match status" value="1"/>
</dbReference>
<dbReference type="NCBIfam" id="TIGR01069">
    <property type="entry name" value="mutS2"/>
    <property type="match status" value="1"/>
</dbReference>
<dbReference type="EC" id="3.6.4.-" evidence="7"/>
<sequence>MKDQILEAKIGFDKIRRIISDRCLTDYAVERVAGEEFSNDAAVIGRRLRLTDEMRLVMMFEENFPTTGYIDTPFLDSLAKPGSCIDVLSLGKLKTATDTIRRILHFFGSVKDGVYPELKRLAGPVRTFPEIQRRIESILDKYGDIKDSASDRLMEIRGSIHSKEAAISKRAGAILRQAQEAGISDSDASVNIRDGKFLIPVSSSAKRKLPGFVYDESASGKTTFIEPAEIIELENEISALHFEEAREIQKILYDFTEFLRPYIPELLKGAEFLGETDFLMAKAQTALDFIAGMPVISADGSLNLRKARHPLLEKALKAEGREMIPLTITLTPGKRILLISGPNAGGKSVCLKTTGLLQYMFQWGMLVPTSETSELPIFDRISVSIGDNQNIENDLSTYSSFLADMRDMLAAADDRTLVLIDEFGSGTEPAAGGAIAEAILAEMDKRGVYGVITTHYTNLKLYASSQGEHVTNGAMLYDSSRIEPMFKLEIGLPGNSFAFELARKMKLPEPIVKDAENRAGDEFVGMERNLRKIARNRRALDEKLQKVKHSDKALTELTERYEKELEDIRRLRESILADARREAEEIVRGAGSRVERTIREIREAQAEKEQTRAARQELQNFLGGLEQKKLGEQKKREEYIDRKLSQLQKRKKKKEAAAQKEQKQEPLKVGEKVRIKDNGLVGEVSKISSRSVTLIIGNVTSTMSPDKVERISSNEFREATRRTFGTPVQKVDSSITERKLNFSPELDIRGERLSDALNTVMHYIDDAIMLNVGMVRIIHGKGTGVLREEIQKYLRSVPGLTVSDEDIRNGGTGVTIVKF</sequence>
<dbReference type="PROSITE" id="PS00486">
    <property type="entry name" value="DNA_MISMATCH_REPAIR_2"/>
    <property type="match status" value="1"/>
</dbReference>
<dbReference type="InterPro" id="IPR036187">
    <property type="entry name" value="DNA_mismatch_repair_MutS_sf"/>
</dbReference>
<keyword evidence="2 7" id="KW-0547">Nucleotide-binding</keyword>
<feature type="region of interest" description="Disordered" evidence="8">
    <location>
        <begin position="641"/>
        <end position="667"/>
    </location>
</feature>
<dbReference type="GO" id="GO:0045910">
    <property type="term" value="P:negative regulation of DNA recombination"/>
    <property type="evidence" value="ECO:0007669"/>
    <property type="project" value="InterPro"/>
</dbReference>
<dbReference type="GO" id="GO:0140664">
    <property type="term" value="F:ATP-dependent DNA damage sensor activity"/>
    <property type="evidence" value="ECO:0007669"/>
    <property type="project" value="InterPro"/>
</dbReference>
<dbReference type="GO" id="GO:0030983">
    <property type="term" value="F:mismatched DNA binding"/>
    <property type="evidence" value="ECO:0007669"/>
    <property type="project" value="InterPro"/>
</dbReference>
<dbReference type="SUPFAM" id="SSF48334">
    <property type="entry name" value="DNA repair protein MutS, domain III"/>
    <property type="match status" value="1"/>
</dbReference>
<evidence type="ECO:0000256" key="8">
    <source>
        <dbReference type="SAM" id="MobiDB-lite"/>
    </source>
</evidence>
<comment type="similarity">
    <text evidence="7">Belongs to the DNA mismatch repair MutS family. MutS2 subfamily.</text>
</comment>
<dbReference type="HAMAP" id="MF_00092">
    <property type="entry name" value="MutS2"/>
    <property type="match status" value="1"/>
</dbReference>
<accession>A0A9D1GNU4</accession>
<evidence type="ECO:0000313" key="10">
    <source>
        <dbReference type="EMBL" id="HIT47628.1"/>
    </source>
</evidence>
<evidence type="ECO:0000256" key="5">
    <source>
        <dbReference type="ARBA" id="ARBA00022884"/>
    </source>
</evidence>
<reference evidence="10" key="1">
    <citation type="submission" date="2020-10" db="EMBL/GenBank/DDBJ databases">
        <authorList>
            <person name="Gilroy R."/>
        </authorList>
    </citation>
    <scope>NUCLEOTIDE SEQUENCE</scope>
    <source>
        <strain evidence="10">ChiHecec2B26-709</strain>
    </source>
</reference>
<dbReference type="EMBL" id="DVLC01000130">
    <property type="protein sequence ID" value="HIT47628.1"/>
    <property type="molecule type" value="Genomic_DNA"/>
</dbReference>
<evidence type="ECO:0000259" key="9">
    <source>
        <dbReference type="PROSITE" id="PS50828"/>
    </source>
</evidence>
<evidence type="ECO:0000256" key="7">
    <source>
        <dbReference type="HAMAP-Rule" id="MF_00092"/>
    </source>
</evidence>
<dbReference type="SUPFAM" id="SSF160443">
    <property type="entry name" value="SMR domain-like"/>
    <property type="match status" value="1"/>
</dbReference>
<evidence type="ECO:0000256" key="3">
    <source>
        <dbReference type="ARBA" id="ARBA00022801"/>
    </source>
</evidence>
<dbReference type="SMART" id="SM00533">
    <property type="entry name" value="MUTSd"/>
    <property type="match status" value="1"/>
</dbReference>
<name>A0A9D1GNU4_9BACT</name>
<dbReference type="GO" id="GO:0016887">
    <property type="term" value="F:ATP hydrolysis activity"/>
    <property type="evidence" value="ECO:0007669"/>
    <property type="project" value="InterPro"/>
</dbReference>
<keyword evidence="6 7" id="KW-0238">DNA-binding</keyword>
<dbReference type="Gene3D" id="3.40.50.300">
    <property type="entry name" value="P-loop containing nucleotide triphosphate hydrolases"/>
    <property type="match status" value="1"/>
</dbReference>
<protein>
    <recommendedName>
        <fullName evidence="7">Endonuclease MutS2</fullName>
        <ecNumber evidence="7">3.1.-.-</ecNumber>
    </recommendedName>
    <alternativeName>
        <fullName evidence="7">Ribosome-associated protein quality control-upstream factor</fullName>
        <shortName evidence="7">RQC-upstream factor</shortName>
        <shortName evidence="7">RqcU</shortName>
        <ecNumber evidence="7">3.6.4.-</ecNumber>
    </alternativeName>
</protein>
<gene>
    <name evidence="7" type="primary">mutS2</name>
    <name evidence="7" type="synonym">rqcU</name>
    <name evidence="10" type="ORF">IAC35_07215</name>
</gene>
<evidence type="ECO:0000256" key="1">
    <source>
        <dbReference type="ARBA" id="ARBA00022730"/>
    </source>
</evidence>
<comment type="subunit">
    <text evidence="7">Homodimer. Binds to stalled ribosomes, contacting rRNA.</text>
</comment>
<keyword evidence="7" id="KW-0255">Endonuclease</keyword>
<dbReference type="Pfam" id="PF01713">
    <property type="entry name" value="Smr"/>
    <property type="match status" value="1"/>
</dbReference>
<dbReference type="SMART" id="SM00534">
    <property type="entry name" value="MUTSac"/>
    <property type="match status" value="1"/>
</dbReference>
<keyword evidence="3 7" id="KW-0378">Hydrolase</keyword>
<dbReference type="InterPro" id="IPR005747">
    <property type="entry name" value="MutS2"/>
</dbReference>
<dbReference type="EC" id="3.1.-.-" evidence="7"/>
<comment type="caution">
    <text evidence="10">The sequence shown here is derived from an EMBL/GenBank/DDBJ whole genome shotgun (WGS) entry which is preliminary data.</text>
</comment>